<name>A0A8X6LUL4_TRICU</name>
<accession>A0A8X6LUL4</accession>
<proteinExistence type="predicted"/>
<dbReference type="EMBL" id="BMAO01018125">
    <property type="protein sequence ID" value="GFR21237.1"/>
    <property type="molecule type" value="Genomic_DNA"/>
</dbReference>
<evidence type="ECO:0000313" key="1">
    <source>
        <dbReference type="EMBL" id="GFR21237.1"/>
    </source>
</evidence>
<organism evidence="1 2">
    <name type="scientific">Trichonephila clavata</name>
    <name type="common">Joro spider</name>
    <name type="synonym">Nephila clavata</name>
    <dbReference type="NCBI Taxonomy" id="2740835"/>
    <lineage>
        <taxon>Eukaryota</taxon>
        <taxon>Metazoa</taxon>
        <taxon>Ecdysozoa</taxon>
        <taxon>Arthropoda</taxon>
        <taxon>Chelicerata</taxon>
        <taxon>Arachnida</taxon>
        <taxon>Araneae</taxon>
        <taxon>Araneomorphae</taxon>
        <taxon>Entelegynae</taxon>
        <taxon>Araneoidea</taxon>
        <taxon>Nephilidae</taxon>
        <taxon>Trichonephila</taxon>
    </lineage>
</organism>
<dbReference type="AlphaFoldDB" id="A0A8X6LUL4"/>
<keyword evidence="2" id="KW-1185">Reference proteome</keyword>
<reference evidence="1" key="1">
    <citation type="submission" date="2020-07" db="EMBL/GenBank/DDBJ databases">
        <title>Multicomponent nature underlies the extraordinary mechanical properties of spider dragline silk.</title>
        <authorList>
            <person name="Kono N."/>
            <person name="Nakamura H."/>
            <person name="Mori M."/>
            <person name="Yoshida Y."/>
            <person name="Ohtoshi R."/>
            <person name="Malay A.D."/>
            <person name="Moran D.A.P."/>
            <person name="Tomita M."/>
            <person name="Numata K."/>
            <person name="Arakawa K."/>
        </authorList>
    </citation>
    <scope>NUCLEOTIDE SEQUENCE</scope>
</reference>
<evidence type="ECO:0000313" key="2">
    <source>
        <dbReference type="Proteomes" id="UP000887116"/>
    </source>
</evidence>
<sequence length="74" mass="8708">MKFEFIDGKDGKTQACLYFAGHRFKIRLQDITQTLTSLDGYLMTRTISRRFFAPGTKSRLTIDIRFRVEDDRRG</sequence>
<protein>
    <submittedName>
        <fullName evidence="1">Uncharacterized protein</fullName>
    </submittedName>
</protein>
<dbReference type="Proteomes" id="UP000887116">
    <property type="component" value="Unassembled WGS sequence"/>
</dbReference>
<gene>
    <name evidence="1" type="ORF">TNCT_196351</name>
</gene>
<comment type="caution">
    <text evidence="1">The sequence shown here is derived from an EMBL/GenBank/DDBJ whole genome shotgun (WGS) entry which is preliminary data.</text>
</comment>